<dbReference type="PANTHER" id="PTHR31025">
    <property type="entry name" value="SI:CH211-196P9.1-RELATED"/>
    <property type="match status" value="1"/>
</dbReference>
<name>A0A9Q1G690_SYNKA</name>
<protein>
    <submittedName>
        <fullName evidence="1">Uncharacterized protein</fullName>
    </submittedName>
</protein>
<dbReference type="OrthoDB" id="8952220at2759"/>
<sequence length="230" mass="26138">MLPAPTRKSILCVPFDRKCPVRLHANAPVCQECPVRLPDCTERTCLPFNRFSHCGCREMAPPVKLRIVLGENNAQTLILPDGIPESVSELAQQIKSQCGGEGDFRLQFMDADFGNEFTNLLSTSDVQDKEVKKRNNVDNVAKMMDKTFAHRRQEVVREAPMIVDFKTRWPALFHVREVNAEFQRITTIHMQSKFFSELDAHSENLIRAYASKGGVQGRKIKSIMVPITQH</sequence>
<organism evidence="1 2">
    <name type="scientific">Synaphobranchus kaupii</name>
    <name type="common">Kaup's arrowtooth eel</name>
    <dbReference type="NCBI Taxonomy" id="118154"/>
    <lineage>
        <taxon>Eukaryota</taxon>
        <taxon>Metazoa</taxon>
        <taxon>Chordata</taxon>
        <taxon>Craniata</taxon>
        <taxon>Vertebrata</taxon>
        <taxon>Euteleostomi</taxon>
        <taxon>Actinopterygii</taxon>
        <taxon>Neopterygii</taxon>
        <taxon>Teleostei</taxon>
        <taxon>Anguilliformes</taxon>
        <taxon>Synaphobranchidae</taxon>
        <taxon>Synaphobranchus</taxon>
    </lineage>
</organism>
<dbReference type="AlphaFoldDB" id="A0A9Q1G690"/>
<dbReference type="EMBL" id="JAINUF010000002">
    <property type="protein sequence ID" value="KAJ8375741.1"/>
    <property type="molecule type" value="Genomic_DNA"/>
</dbReference>
<gene>
    <name evidence="1" type="ORF">SKAU_G00063210</name>
</gene>
<dbReference type="Proteomes" id="UP001152622">
    <property type="component" value="Chromosome 2"/>
</dbReference>
<reference evidence="1" key="1">
    <citation type="journal article" date="2023" name="Science">
        <title>Genome structures resolve the early diversification of teleost fishes.</title>
        <authorList>
            <person name="Parey E."/>
            <person name="Louis A."/>
            <person name="Montfort J."/>
            <person name="Bouchez O."/>
            <person name="Roques C."/>
            <person name="Iampietro C."/>
            <person name="Lluch J."/>
            <person name="Castinel A."/>
            <person name="Donnadieu C."/>
            <person name="Desvignes T."/>
            <person name="Floi Bucao C."/>
            <person name="Jouanno E."/>
            <person name="Wen M."/>
            <person name="Mejri S."/>
            <person name="Dirks R."/>
            <person name="Jansen H."/>
            <person name="Henkel C."/>
            <person name="Chen W.J."/>
            <person name="Zahm M."/>
            <person name="Cabau C."/>
            <person name="Klopp C."/>
            <person name="Thompson A.W."/>
            <person name="Robinson-Rechavi M."/>
            <person name="Braasch I."/>
            <person name="Lecointre G."/>
            <person name="Bobe J."/>
            <person name="Postlethwait J.H."/>
            <person name="Berthelot C."/>
            <person name="Roest Crollius H."/>
            <person name="Guiguen Y."/>
        </authorList>
    </citation>
    <scope>NUCLEOTIDE SEQUENCE</scope>
    <source>
        <strain evidence="1">WJC10195</strain>
    </source>
</reference>
<comment type="caution">
    <text evidence="1">The sequence shown here is derived from an EMBL/GenBank/DDBJ whole genome shotgun (WGS) entry which is preliminary data.</text>
</comment>
<keyword evidence="2" id="KW-1185">Reference proteome</keyword>
<dbReference type="PANTHER" id="PTHR31025:SF27">
    <property type="entry name" value="SI:CH211-193K19.2-RELATED"/>
    <property type="match status" value="1"/>
</dbReference>
<accession>A0A9Q1G690</accession>
<evidence type="ECO:0000313" key="2">
    <source>
        <dbReference type="Proteomes" id="UP001152622"/>
    </source>
</evidence>
<evidence type="ECO:0000313" key="1">
    <source>
        <dbReference type="EMBL" id="KAJ8375741.1"/>
    </source>
</evidence>
<proteinExistence type="predicted"/>